<accession>A0ABQ7JF21</accession>
<dbReference type="Pfam" id="PF00698">
    <property type="entry name" value="Acyl_transf_1"/>
    <property type="match status" value="1"/>
</dbReference>
<dbReference type="EMBL" id="JADAQX010000038">
    <property type="protein sequence ID" value="KAF8822616.1"/>
    <property type="molecule type" value="Genomic_DNA"/>
</dbReference>
<dbReference type="SUPFAM" id="SSF52151">
    <property type="entry name" value="FabD/lysophospholipase-like"/>
    <property type="match status" value="1"/>
</dbReference>
<gene>
    <name evidence="2" type="ORF">IE077_003341</name>
</gene>
<dbReference type="InterPro" id="IPR052760">
    <property type="entry name" value="Mitochondrial_malonyltrans"/>
</dbReference>
<feature type="domain" description="Malonyl-CoA:ACP transacylase (MAT)" evidence="1">
    <location>
        <begin position="68"/>
        <end position="289"/>
    </location>
</feature>
<sequence>MVYFVTSYLTHSTRARWNPHLRWSFPSAIQSQLPTQSQAISATFEKSISSKTNDEPNLKQFNAEFPFFFPGQGSQCVGMGVDTAREIPAAKELYARASSILEYDLLSVCEKGPKTVLDATDVAQPAIFVCSMAAVEKLRATKGNQEALKATVSLGLSLGEYSSTAACDTLERIAKPQFKALKTIRLPVAGAFHTNFMESAVPRLRKLLDGITIHKPRIPIISNVDAKAHTDPERIRELLIKQVTSPVLWENSVKSILENGFKVGYELGPGTTLSGILKRLDSTKALLPIV</sequence>
<evidence type="ECO:0000313" key="3">
    <source>
        <dbReference type="Proteomes" id="UP000823046"/>
    </source>
</evidence>
<dbReference type="GO" id="GO:0016740">
    <property type="term" value="F:transferase activity"/>
    <property type="evidence" value="ECO:0007669"/>
    <property type="project" value="UniProtKB-KW"/>
</dbReference>
<dbReference type="Gene3D" id="3.40.366.10">
    <property type="entry name" value="Malonyl-Coenzyme A Acyl Carrier Protein, domain 2"/>
    <property type="match status" value="2"/>
</dbReference>
<dbReference type="InterPro" id="IPR001227">
    <property type="entry name" value="Ac_transferase_dom_sf"/>
</dbReference>
<dbReference type="PANTHER" id="PTHR47170">
    <property type="entry name" value="MALONYL-COA ACP TRANSACYLASE, ACP-BINDING"/>
    <property type="match status" value="1"/>
</dbReference>
<protein>
    <submittedName>
        <fullName evidence="2">Acyl transferase domain-containing protein</fullName>
    </submittedName>
</protein>
<keyword evidence="3" id="KW-1185">Reference proteome</keyword>
<evidence type="ECO:0000259" key="1">
    <source>
        <dbReference type="SMART" id="SM00827"/>
    </source>
</evidence>
<dbReference type="PANTHER" id="PTHR47170:SF2">
    <property type="entry name" value="MALONYL-COA:ACP TRANSACYLASE (MAT) DOMAIN-CONTAINING PROTEIN"/>
    <property type="match status" value="1"/>
</dbReference>
<dbReference type="InterPro" id="IPR016035">
    <property type="entry name" value="Acyl_Trfase/lysoPLipase"/>
</dbReference>
<proteinExistence type="predicted"/>
<dbReference type="Proteomes" id="UP000823046">
    <property type="component" value="Unassembled WGS sequence"/>
</dbReference>
<comment type="caution">
    <text evidence="2">The sequence shown here is derived from an EMBL/GenBank/DDBJ whole genome shotgun (WGS) entry which is preliminary data.</text>
</comment>
<dbReference type="InterPro" id="IPR014043">
    <property type="entry name" value="Acyl_transferase_dom"/>
</dbReference>
<reference evidence="2 3" key="1">
    <citation type="journal article" date="2020" name="bioRxiv">
        <title>Metabolic contributions of an alphaproteobacterial endosymbiont in the apicomplexan Cardiosporidium cionae.</title>
        <authorList>
            <person name="Hunter E.S."/>
            <person name="Paight C.J."/>
            <person name="Lane C.E."/>
        </authorList>
    </citation>
    <scope>NUCLEOTIDE SEQUENCE [LARGE SCALE GENOMIC DNA]</scope>
    <source>
        <strain evidence="2">ESH_2018</strain>
    </source>
</reference>
<dbReference type="SMART" id="SM00827">
    <property type="entry name" value="PKS_AT"/>
    <property type="match status" value="1"/>
</dbReference>
<evidence type="ECO:0000313" key="2">
    <source>
        <dbReference type="EMBL" id="KAF8822616.1"/>
    </source>
</evidence>
<name>A0ABQ7JF21_9APIC</name>
<keyword evidence="2" id="KW-0808">Transferase</keyword>
<organism evidence="2 3">
    <name type="scientific">Cardiosporidium cionae</name>
    <dbReference type="NCBI Taxonomy" id="476202"/>
    <lineage>
        <taxon>Eukaryota</taxon>
        <taxon>Sar</taxon>
        <taxon>Alveolata</taxon>
        <taxon>Apicomplexa</taxon>
        <taxon>Aconoidasida</taxon>
        <taxon>Nephromycida</taxon>
        <taxon>Cardiosporidium</taxon>
    </lineage>
</organism>